<feature type="domain" description="GGDEF" evidence="2">
    <location>
        <begin position="37"/>
        <end position="170"/>
    </location>
</feature>
<reference evidence="3 4" key="1">
    <citation type="journal article" date="2016" name="Nat. Commun.">
        <title>Thousands of microbial genomes shed light on interconnected biogeochemical processes in an aquifer system.</title>
        <authorList>
            <person name="Anantharaman K."/>
            <person name="Brown C.T."/>
            <person name="Hug L.A."/>
            <person name="Sharon I."/>
            <person name="Castelle C.J."/>
            <person name="Probst A.J."/>
            <person name="Thomas B.C."/>
            <person name="Singh A."/>
            <person name="Wilkins M.J."/>
            <person name="Karaoz U."/>
            <person name="Brodie E.L."/>
            <person name="Williams K.H."/>
            <person name="Hubbard S.S."/>
            <person name="Banfield J.F."/>
        </authorList>
    </citation>
    <scope>NUCLEOTIDE SEQUENCE [LARGE SCALE GENOMIC DNA]</scope>
</reference>
<dbReference type="SUPFAM" id="SSF55073">
    <property type="entry name" value="Nucleotide cyclase"/>
    <property type="match status" value="1"/>
</dbReference>
<dbReference type="InterPro" id="IPR029787">
    <property type="entry name" value="Nucleotide_cyclase"/>
</dbReference>
<dbReference type="AlphaFoldDB" id="A0A1F6TJP1"/>
<dbReference type="CDD" id="cd01949">
    <property type="entry name" value="GGDEF"/>
    <property type="match status" value="1"/>
</dbReference>
<organism evidence="3 4">
    <name type="scientific">Candidatus Muproteobacteria bacterium RIFCSPHIGHO2_01_FULL_65_16</name>
    <dbReference type="NCBI Taxonomy" id="1817764"/>
    <lineage>
        <taxon>Bacteria</taxon>
        <taxon>Pseudomonadati</taxon>
        <taxon>Pseudomonadota</taxon>
        <taxon>Candidatus Muproteobacteria</taxon>
    </lineage>
</organism>
<evidence type="ECO:0008006" key="5">
    <source>
        <dbReference type="Google" id="ProtNLM"/>
    </source>
</evidence>
<proteinExistence type="predicted"/>
<dbReference type="EMBL" id="MFSY01000084">
    <property type="protein sequence ID" value="OGI45285.1"/>
    <property type="molecule type" value="Genomic_DNA"/>
</dbReference>
<dbReference type="GO" id="GO:0071111">
    <property type="term" value="F:cyclic-guanylate-specific phosphodiesterase activity"/>
    <property type="evidence" value="ECO:0007669"/>
    <property type="project" value="InterPro"/>
</dbReference>
<dbReference type="PROSITE" id="PS50887">
    <property type="entry name" value="GGDEF"/>
    <property type="match status" value="1"/>
</dbReference>
<dbReference type="Gene3D" id="3.20.20.450">
    <property type="entry name" value="EAL domain"/>
    <property type="match status" value="1"/>
</dbReference>
<dbReference type="Pfam" id="PF00563">
    <property type="entry name" value="EAL"/>
    <property type="match status" value="1"/>
</dbReference>
<evidence type="ECO:0000313" key="3">
    <source>
        <dbReference type="EMBL" id="OGI45285.1"/>
    </source>
</evidence>
<dbReference type="InterPro" id="IPR000160">
    <property type="entry name" value="GGDEF_dom"/>
</dbReference>
<gene>
    <name evidence="3" type="ORF">A2637_07860</name>
</gene>
<evidence type="ECO:0000259" key="2">
    <source>
        <dbReference type="PROSITE" id="PS50887"/>
    </source>
</evidence>
<dbReference type="Gene3D" id="3.30.70.270">
    <property type="match status" value="1"/>
</dbReference>
<dbReference type="SMART" id="SM00267">
    <property type="entry name" value="GGDEF"/>
    <property type="match status" value="1"/>
</dbReference>
<evidence type="ECO:0000259" key="1">
    <source>
        <dbReference type="PROSITE" id="PS50883"/>
    </source>
</evidence>
<name>A0A1F6TJP1_9PROT</name>
<dbReference type="PANTHER" id="PTHR33121:SF70">
    <property type="entry name" value="SIGNALING PROTEIN YKOW"/>
    <property type="match status" value="1"/>
</dbReference>
<dbReference type="PROSITE" id="PS50883">
    <property type="entry name" value="EAL"/>
    <property type="match status" value="1"/>
</dbReference>
<protein>
    <recommendedName>
        <fullName evidence="5">Diguanylate cyclase</fullName>
    </recommendedName>
</protein>
<dbReference type="CDD" id="cd01948">
    <property type="entry name" value="EAL"/>
    <property type="match status" value="1"/>
</dbReference>
<dbReference type="Pfam" id="PF00990">
    <property type="entry name" value="GGDEF"/>
    <property type="match status" value="1"/>
</dbReference>
<dbReference type="InterPro" id="IPR001633">
    <property type="entry name" value="EAL_dom"/>
</dbReference>
<accession>A0A1F6TJP1</accession>
<dbReference type="SMART" id="SM00052">
    <property type="entry name" value="EAL"/>
    <property type="match status" value="1"/>
</dbReference>
<dbReference type="PANTHER" id="PTHR33121">
    <property type="entry name" value="CYCLIC DI-GMP PHOSPHODIESTERASE PDEF"/>
    <property type="match status" value="1"/>
</dbReference>
<sequence>MRMRREPPFPLTPSGKLPGRAEILARLESLLAENPPGGFGVVLFSIDRFQFINSRYGHAPADTVLERVGAAAKQLLRHKGLVGRWGGDEFLCLLTAADGAAADAMAEQLRARIADLVIPLDSSVLTVTCSFGAAAHPDNGADADALLAAANAALLQARQSGRNRVVRASGPESRVFRIGGVVETALREERIMPAYQPIFDLVSGRIVAEEALARIVTTGDEVLAADEFIDAASQLQLTHKIDRAVVAAVLRRCAAMTADDRRAIFVNVSGDMLRRPELVRELLETARTARAAEGGEVVLEITERELLGDPETVKSLFAPFVEHGFKLALDDFGSGYSSFQYLADLPVSFLKIDGRLIQRLHESRIRAIVRGIQNTARELGLITLAEYVEQERQANILREMGVNWAQGHYFSKAAMDEKEAGQRRSMSVNWAQGYYYRRPGPR</sequence>
<dbReference type="InterPro" id="IPR050706">
    <property type="entry name" value="Cyclic-di-GMP_PDE-like"/>
</dbReference>
<dbReference type="Proteomes" id="UP000179360">
    <property type="component" value="Unassembled WGS sequence"/>
</dbReference>
<dbReference type="NCBIfam" id="TIGR00254">
    <property type="entry name" value="GGDEF"/>
    <property type="match status" value="1"/>
</dbReference>
<evidence type="ECO:0000313" key="4">
    <source>
        <dbReference type="Proteomes" id="UP000179360"/>
    </source>
</evidence>
<feature type="domain" description="EAL" evidence="1">
    <location>
        <begin position="175"/>
        <end position="427"/>
    </location>
</feature>
<dbReference type="SUPFAM" id="SSF141868">
    <property type="entry name" value="EAL domain-like"/>
    <property type="match status" value="1"/>
</dbReference>
<dbReference type="InterPro" id="IPR043128">
    <property type="entry name" value="Rev_trsase/Diguanyl_cyclase"/>
</dbReference>
<comment type="caution">
    <text evidence="3">The sequence shown here is derived from an EMBL/GenBank/DDBJ whole genome shotgun (WGS) entry which is preliminary data.</text>
</comment>
<dbReference type="STRING" id="1817764.A2637_07860"/>
<dbReference type="InterPro" id="IPR035919">
    <property type="entry name" value="EAL_sf"/>
</dbReference>